<organism evidence="1 2">
    <name type="scientific">Blomia tropicalis</name>
    <name type="common">Mite</name>
    <dbReference type="NCBI Taxonomy" id="40697"/>
    <lineage>
        <taxon>Eukaryota</taxon>
        <taxon>Metazoa</taxon>
        <taxon>Ecdysozoa</taxon>
        <taxon>Arthropoda</taxon>
        <taxon>Chelicerata</taxon>
        <taxon>Arachnida</taxon>
        <taxon>Acari</taxon>
        <taxon>Acariformes</taxon>
        <taxon>Sarcoptiformes</taxon>
        <taxon>Astigmata</taxon>
        <taxon>Glycyphagoidea</taxon>
        <taxon>Echimyopodidae</taxon>
        <taxon>Blomia</taxon>
    </lineage>
</organism>
<dbReference type="EMBL" id="JAPWDV010000001">
    <property type="protein sequence ID" value="KAJ6225355.1"/>
    <property type="molecule type" value="Genomic_DNA"/>
</dbReference>
<name>A0A9Q0RT47_BLOTA</name>
<protein>
    <submittedName>
        <fullName evidence="1">Uncharacterized protein</fullName>
    </submittedName>
</protein>
<accession>A0A9Q0RT47</accession>
<keyword evidence="2" id="KW-1185">Reference proteome</keyword>
<evidence type="ECO:0000313" key="2">
    <source>
        <dbReference type="Proteomes" id="UP001142055"/>
    </source>
</evidence>
<sequence length="155" mass="18191">MEEFFHLEEKKKFSKFSQQDLESSIDPILEESIQIFKEFEYELCTNLGERVERYRDLNLTMNSTMDRKLFFGDETTIGANSHVKQMLIMDADLGYDLLRSKTKSGQNFPEFDNKKCTKFLELNRQGYLKRSAFKLGRMAARLQNTFAENGNPSEK</sequence>
<proteinExistence type="predicted"/>
<gene>
    <name evidence="1" type="ORF">RDWZM_003900</name>
</gene>
<evidence type="ECO:0000313" key="1">
    <source>
        <dbReference type="EMBL" id="KAJ6225355.1"/>
    </source>
</evidence>
<reference evidence="1" key="1">
    <citation type="submission" date="2022-12" db="EMBL/GenBank/DDBJ databases">
        <title>Genome assemblies of Blomia tropicalis.</title>
        <authorList>
            <person name="Cui Y."/>
        </authorList>
    </citation>
    <scope>NUCLEOTIDE SEQUENCE</scope>
    <source>
        <tissue evidence="1">Adult mites</tissue>
    </source>
</reference>
<dbReference type="AlphaFoldDB" id="A0A9Q0RT47"/>
<dbReference type="Proteomes" id="UP001142055">
    <property type="component" value="Chromosome 1"/>
</dbReference>
<comment type="caution">
    <text evidence="1">The sequence shown here is derived from an EMBL/GenBank/DDBJ whole genome shotgun (WGS) entry which is preliminary data.</text>
</comment>